<dbReference type="GO" id="GO:0008821">
    <property type="term" value="F:crossover junction DNA endonuclease activity"/>
    <property type="evidence" value="ECO:0007669"/>
    <property type="project" value="TreeGrafter"/>
</dbReference>
<dbReference type="AlphaFoldDB" id="A0A7N0T8T3"/>
<protein>
    <recommendedName>
        <fullName evidence="10">DNA repair protein RAD51 homolog 3</fullName>
    </recommendedName>
</protein>
<evidence type="ECO:0000256" key="4">
    <source>
        <dbReference type="ARBA" id="ARBA00022763"/>
    </source>
</evidence>
<evidence type="ECO:0000256" key="9">
    <source>
        <dbReference type="ARBA" id="ARBA00023242"/>
    </source>
</evidence>
<dbReference type="InterPro" id="IPR052093">
    <property type="entry name" value="HR_Repair_Mediator"/>
</dbReference>
<proteinExistence type="inferred from homology"/>
<dbReference type="Gramene" id="Kaladp0026s0159.1.v1.1">
    <property type="protein sequence ID" value="Kaladp0026s0159.1.v1.1"/>
    <property type="gene ID" value="Kaladp0026s0159.v1.1"/>
</dbReference>
<evidence type="ECO:0000256" key="7">
    <source>
        <dbReference type="ARBA" id="ARBA00023172"/>
    </source>
</evidence>
<keyword evidence="7" id="KW-0233">DNA recombination</keyword>
<evidence type="ECO:0000256" key="8">
    <source>
        <dbReference type="ARBA" id="ARBA00023204"/>
    </source>
</evidence>
<dbReference type="PROSITE" id="PS50162">
    <property type="entry name" value="RECA_2"/>
    <property type="match status" value="1"/>
</dbReference>
<keyword evidence="6" id="KW-0238">DNA-binding</keyword>
<dbReference type="FunFam" id="3.40.50.300:FF:001318">
    <property type="entry name" value="DNA repair protein RAD51"/>
    <property type="match status" value="1"/>
</dbReference>
<dbReference type="GO" id="GO:0005657">
    <property type="term" value="C:replication fork"/>
    <property type="evidence" value="ECO:0007669"/>
    <property type="project" value="TreeGrafter"/>
</dbReference>
<keyword evidence="4" id="KW-0227">DNA damage</keyword>
<dbReference type="GO" id="GO:0005524">
    <property type="term" value="F:ATP binding"/>
    <property type="evidence" value="ECO:0007669"/>
    <property type="project" value="UniProtKB-KW"/>
</dbReference>
<dbReference type="GO" id="GO:0033065">
    <property type="term" value="C:Rad51C-XRCC3 complex"/>
    <property type="evidence" value="ECO:0007669"/>
    <property type="project" value="TreeGrafter"/>
</dbReference>
<evidence type="ECO:0000256" key="3">
    <source>
        <dbReference type="ARBA" id="ARBA00022741"/>
    </source>
</evidence>
<dbReference type="InterPro" id="IPR027417">
    <property type="entry name" value="P-loop_NTPase"/>
</dbReference>
<organism evidence="13 14">
    <name type="scientific">Kalanchoe fedtschenkoi</name>
    <name type="common">Lavender scallops</name>
    <name type="synonym">South American air plant</name>
    <dbReference type="NCBI Taxonomy" id="63787"/>
    <lineage>
        <taxon>Eukaryota</taxon>
        <taxon>Viridiplantae</taxon>
        <taxon>Streptophyta</taxon>
        <taxon>Embryophyta</taxon>
        <taxon>Tracheophyta</taxon>
        <taxon>Spermatophyta</taxon>
        <taxon>Magnoliopsida</taxon>
        <taxon>eudicotyledons</taxon>
        <taxon>Gunneridae</taxon>
        <taxon>Pentapetalae</taxon>
        <taxon>Saxifragales</taxon>
        <taxon>Crassulaceae</taxon>
        <taxon>Kalanchoe</taxon>
    </lineage>
</organism>
<evidence type="ECO:0000256" key="5">
    <source>
        <dbReference type="ARBA" id="ARBA00022840"/>
    </source>
</evidence>
<dbReference type="Proteomes" id="UP000594263">
    <property type="component" value="Unplaced"/>
</dbReference>
<evidence type="ECO:0000256" key="6">
    <source>
        <dbReference type="ARBA" id="ARBA00023125"/>
    </source>
</evidence>
<dbReference type="InterPro" id="IPR016467">
    <property type="entry name" value="DNA_recomb/repair_RecA-like"/>
</dbReference>
<sequence length="347" mass="38352">MDVGRLPISPVLKERLIKAGYSTLSSSFSPSLLARDLNISEAESNKILALASQSNVLPSSSGNNAVSRALSCSQSAWDMLHEEVVFGHITTSCAELDKILGGGISCKQLTEIGGVPGIGKTQLGIQLAVNVQIPVDYGGVEGKAIYIDTEGSFMVERTLQIVKGCIEDLSERSSMTERDFQVFQDKWQPKNFLRNIFYFRVCSYTEQVDLINNLETFISAHKDVKMVIVDSIAFHFRQDFEDLSSRTRILNGMTSNLIKIAKDSKLAVVLMNQVTAKQKEGSFQLTLALGNSWSQGCTNRVILYWNGNERYAYIDKSANLRSASAPYSVTSKGIRSSISNCKRIKMM</sequence>
<evidence type="ECO:0000256" key="1">
    <source>
        <dbReference type="ARBA" id="ARBA00004123"/>
    </source>
</evidence>
<dbReference type="PIRSF" id="PIRSF005856">
    <property type="entry name" value="Rad51"/>
    <property type="match status" value="1"/>
</dbReference>
<dbReference type="CDD" id="cd19492">
    <property type="entry name" value="Rad51C"/>
    <property type="match status" value="1"/>
</dbReference>
<dbReference type="GO" id="GO:0000400">
    <property type="term" value="F:four-way junction DNA binding"/>
    <property type="evidence" value="ECO:0007669"/>
    <property type="project" value="TreeGrafter"/>
</dbReference>
<evidence type="ECO:0000313" key="13">
    <source>
        <dbReference type="EnsemblPlants" id="Kaladp0026s0159.1.v1.1"/>
    </source>
</evidence>
<keyword evidence="5" id="KW-0067">ATP-binding</keyword>
<keyword evidence="8" id="KW-0234">DNA repair</keyword>
<reference evidence="13" key="1">
    <citation type="submission" date="2021-01" db="UniProtKB">
        <authorList>
            <consortium name="EnsemblPlants"/>
        </authorList>
    </citation>
    <scope>IDENTIFICATION</scope>
</reference>
<evidence type="ECO:0000256" key="2">
    <source>
        <dbReference type="ARBA" id="ARBA00007095"/>
    </source>
</evidence>
<evidence type="ECO:0000256" key="11">
    <source>
        <dbReference type="ARBA" id="ARBA00056000"/>
    </source>
</evidence>
<dbReference type="InterPro" id="IPR013632">
    <property type="entry name" value="Rad51_C"/>
</dbReference>
<evidence type="ECO:0000256" key="10">
    <source>
        <dbReference type="ARBA" id="ARBA00040674"/>
    </source>
</evidence>
<dbReference type="GO" id="GO:0007131">
    <property type="term" value="P:reciprocal meiotic recombination"/>
    <property type="evidence" value="ECO:0007669"/>
    <property type="project" value="TreeGrafter"/>
</dbReference>
<feature type="domain" description="RecA family profile 1" evidence="12">
    <location>
        <begin position="85"/>
        <end position="274"/>
    </location>
</feature>
<accession>A0A7N0T8T3</accession>
<dbReference type="SUPFAM" id="SSF52540">
    <property type="entry name" value="P-loop containing nucleoside triphosphate hydrolases"/>
    <property type="match status" value="1"/>
</dbReference>
<dbReference type="GO" id="GO:0140664">
    <property type="term" value="F:ATP-dependent DNA damage sensor activity"/>
    <property type="evidence" value="ECO:0007669"/>
    <property type="project" value="InterPro"/>
</dbReference>
<dbReference type="EnsemblPlants" id="Kaladp0026s0159.1.v1.1">
    <property type="protein sequence ID" value="Kaladp0026s0159.1.v1.1"/>
    <property type="gene ID" value="Kaladp0026s0159.v1.1"/>
</dbReference>
<evidence type="ECO:0000259" key="12">
    <source>
        <dbReference type="PROSITE" id="PS50162"/>
    </source>
</evidence>
<dbReference type="GO" id="GO:0033063">
    <property type="term" value="C:Rad51B-Rad51C-Rad51D-XRCC2 complex"/>
    <property type="evidence" value="ECO:0007669"/>
    <property type="project" value="TreeGrafter"/>
</dbReference>
<comment type="subcellular location">
    <subcellularLocation>
        <location evidence="1">Nucleus</location>
    </subcellularLocation>
</comment>
<dbReference type="PANTHER" id="PTHR46239:SF1">
    <property type="entry name" value="DNA REPAIR PROTEIN RAD51 HOMOLOG 3"/>
    <property type="match status" value="1"/>
</dbReference>
<keyword evidence="9" id="KW-0539">Nucleus</keyword>
<evidence type="ECO:0000313" key="14">
    <source>
        <dbReference type="Proteomes" id="UP000594263"/>
    </source>
</evidence>
<dbReference type="InterPro" id="IPR020588">
    <property type="entry name" value="RecA_ATP-bd"/>
</dbReference>
<dbReference type="PANTHER" id="PTHR46239">
    <property type="entry name" value="DNA REPAIR PROTEIN RAD51 HOMOLOG 3 RAD51C"/>
    <property type="match status" value="1"/>
</dbReference>
<comment type="similarity">
    <text evidence="2">Belongs to the RecA family. RAD51 subfamily.</text>
</comment>
<keyword evidence="14" id="KW-1185">Reference proteome</keyword>
<dbReference type="Gene3D" id="3.40.50.300">
    <property type="entry name" value="P-loop containing nucleotide triphosphate hydrolases"/>
    <property type="match status" value="1"/>
</dbReference>
<dbReference type="OMA" id="AMETFTV"/>
<comment type="function">
    <text evidence="11">Involved in the homologous recombination repair (HRR) pathway of double-stranded DNA breaks arising during DNA replication or induced by DNA-damaging agents.</text>
</comment>
<dbReference type="GO" id="GO:0000707">
    <property type="term" value="P:meiotic DNA recombinase assembly"/>
    <property type="evidence" value="ECO:0007669"/>
    <property type="project" value="TreeGrafter"/>
</dbReference>
<name>A0A7N0T8T3_KALFE</name>
<keyword evidence="3" id="KW-0547">Nucleotide-binding</keyword>
<dbReference type="Pfam" id="PF08423">
    <property type="entry name" value="Rad51"/>
    <property type="match status" value="1"/>
</dbReference>